<reference evidence="10 11" key="1">
    <citation type="journal article" date="2024" name="Commun. Biol.">
        <title>Comparative genomic analysis of thermophilic fungi reveals convergent evolutionary adaptations and gene losses.</title>
        <authorList>
            <person name="Steindorff A.S."/>
            <person name="Aguilar-Pontes M.V."/>
            <person name="Robinson A.J."/>
            <person name="Andreopoulos B."/>
            <person name="LaButti K."/>
            <person name="Kuo A."/>
            <person name="Mondo S."/>
            <person name="Riley R."/>
            <person name="Otillar R."/>
            <person name="Haridas S."/>
            <person name="Lipzen A."/>
            <person name="Grimwood J."/>
            <person name="Schmutz J."/>
            <person name="Clum A."/>
            <person name="Reid I.D."/>
            <person name="Moisan M.C."/>
            <person name="Butler G."/>
            <person name="Nguyen T.T.M."/>
            <person name="Dewar K."/>
            <person name="Conant G."/>
            <person name="Drula E."/>
            <person name="Henrissat B."/>
            <person name="Hansel C."/>
            <person name="Singer S."/>
            <person name="Hutchinson M.I."/>
            <person name="de Vries R.P."/>
            <person name="Natvig D.O."/>
            <person name="Powell A.J."/>
            <person name="Tsang A."/>
            <person name="Grigoriev I.V."/>
        </authorList>
    </citation>
    <scope>NUCLEOTIDE SEQUENCE [LARGE SCALE GENOMIC DNA]</scope>
    <source>
        <strain evidence="10 11">ATCC 24622</strain>
    </source>
</reference>
<gene>
    <name evidence="10" type="ORF">VTK73DRAFT_6803</name>
</gene>
<name>A0ABR3Y8X7_9PEZI</name>
<comment type="cofactor">
    <cofactor evidence="1">
        <name>Ca(2+)</name>
        <dbReference type="ChEBI" id="CHEBI:29108"/>
    </cofactor>
</comment>
<evidence type="ECO:0000256" key="9">
    <source>
        <dbReference type="SAM" id="SignalP"/>
    </source>
</evidence>
<comment type="caution">
    <text evidence="10">The sequence shown here is derived from an EMBL/GenBank/DDBJ whole genome shotgun (WGS) entry which is preliminary data.</text>
</comment>
<dbReference type="PANTHER" id="PTHR11742:SF103">
    <property type="entry name" value="ENDOPLASMIC RETICULUM MANNOSIDASE MNL2-RELATED"/>
    <property type="match status" value="1"/>
</dbReference>
<feature type="chain" id="PRO_5045477721" description="alpha-1,2-Mannosidase" evidence="9">
    <location>
        <begin position="28"/>
        <end position="1008"/>
    </location>
</feature>
<accession>A0ABR3Y8X7</accession>
<dbReference type="PANTHER" id="PTHR11742">
    <property type="entry name" value="MANNOSYL-OLIGOSACCHARIDE ALPHA-1,2-MANNOSIDASE-RELATED"/>
    <property type="match status" value="1"/>
</dbReference>
<feature type="region of interest" description="Disordered" evidence="8">
    <location>
        <begin position="462"/>
        <end position="544"/>
    </location>
</feature>
<keyword evidence="7" id="KW-0175">Coiled coil</keyword>
<feature type="signal peptide" evidence="9">
    <location>
        <begin position="1"/>
        <end position="27"/>
    </location>
</feature>
<evidence type="ECO:0000256" key="6">
    <source>
        <dbReference type="RuleBase" id="RU361193"/>
    </source>
</evidence>
<evidence type="ECO:0000256" key="7">
    <source>
        <dbReference type="SAM" id="Coils"/>
    </source>
</evidence>
<dbReference type="SUPFAM" id="SSF48225">
    <property type="entry name" value="Seven-hairpin glycosidases"/>
    <property type="match status" value="1"/>
</dbReference>
<evidence type="ECO:0000313" key="11">
    <source>
        <dbReference type="Proteomes" id="UP001586593"/>
    </source>
</evidence>
<keyword evidence="5" id="KW-1015">Disulfide bond</keyword>
<feature type="compositionally biased region" description="Basic and acidic residues" evidence="8">
    <location>
        <begin position="33"/>
        <end position="43"/>
    </location>
</feature>
<feature type="region of interest" description="Disordered" evidence="8">
    <location>
        <begin position="33"/>
        <end position="117"/>
    </location>
</feature>
<dbReference type="EC" id="3.2.1.-" evidence="6"/>
<dbReference type="Gene3D" id="1.50.10.10">
    <property type="match status" value="3"/>
</dbReference>
<comment type="pathway">
    <text evidence="2">Protein modification; protein glycosylation.</text>
</comment>
<comment type="similarity">
    <text evidence="3 6">Belongs to the glycosyl hydrolase 47 family.</text>
</comment>
<dbReference type="PRINTS" id="PR00747">
    <property type="entry name" value="GLYHDRLASE47"/>
</dbReference>
<evidence type="ECO:0000256" key="2">
    <source>
        <dbReference type="ARBA" id="ARBA00004922"/>
    </source>
</evidence>
<evidence type="ECO:0000256" key="3">
    <source>
        <dbReference type="ARBA" id="ARBA00007658"/>
    </source>
</evidence>
<organism evidence="10 11">
    <name type="scientific">Phialemonium thermophilum</name>
    <dbReference type="NCBI Taxonomy" id="223376"/>
    <lineage>
        <taxon>Eukaryota</taxon>
        <taxon>Fungi</taxon>
        <taxon>Dikarya</taxon>
        <taxon>Ascomycota</taxon>
        <taxon>Pezizomycotina</taxon>
        <taxon>Sordariomycetes</taxon>
        <taxon>Sordariomycetidae</taxon>
        <taxon>Cephalothecales</taxon>
        <taxon>Cephalothecaceae</taxon>
        <taxon>Phialemonium</taxon>
    </lineage>
</organism>
<sequence>MFRFRRYRVFLICAFIIVVLLLQVSRNSDWEPRVSSTLHDHTHPHYPQADANGRGTGYEGYAKPKAPDYSTDDEGDTLANPRPKEQQTIRLPQLKTSHEAKGEYSLPTPTTAPVPSKVKALGAGSTDSGDRLGQTTVAAVPSIPDRKPGQVEGIHDQQHGDIHIQKPPGAYEGPVLAATTTIHWHKVPEHFPVPEESLIMLPTGKPKPMPPIQHRFGEESEATKAKRESRLAKVKAEAQRAWSGYKEYAWTHDEVKPVTKQFRDPFCGWAATLVDSLDTLWIMGMKDEFEDAAKAVGNIDFTTTPYRSDIPVFETTIRYLGGLLAAYDVSGGHSGKYKVLLDKAVELAEILMGVFDTPNRMPVLYYNWKPAFASQPHRASPSASVAELGSLSMEFTRLAQLTGKNKYYDAVARITNAFEEWQNRGTALPGIFPQIVDASGCNRTAAALNRLAATSSAAKAQAEISEDLSDPPGYRSDQGSADGEQPSMKQQEGKKDLEFQVTPGGHRGDPGTGEFHSIGKREVSSTSGEVTGTSTDATSDVPGPHPLTAKGLPDEWDCVPQGLVSGGYGSDSYSMGGSQDSTYEYFPKQYLLLGGLEPKYRALYENTVKAVKKYLLYRPMTKDDRDILFSAKAYSSSDSDRGLTFDYEVTHLTCFLGGMFGLGGKLFDSPEDVEVGKRLADGCVWAYEMMPTGIMPEMATVLACEKATDCHWNETLWWDLLDPNSAWRDEQMEDYRRKKKIYEQELEQFNQETARRKKVEKEARREEALREQAEEGKRSLRLKNETLPGRHSAEALRRRQVAYGAEGELLESSNSVTPKQTGEKTRNLAADLDLNNANGHRQQTYEGDREQTSLPVLQKPIEPTRPVSHEEYVADRIKQEHLPPGFVSLNDRRYILRPEAIESVWYMYRITGDPSWQEKGWRMFESIVAATQTPIGHSAIDDVAFGGQPSWTDNMESFWLAETLKYFYLLFTPPDYFSLDEWVLNTEAHPFKLSSPVQPVTKDERYHS</sequence>
<dbReference type="InterPro" id="IPR050749">
    <property type="entry name" value="Glycosyl_Hydrolase_47"/>
</dbReference>
<dbReference type="Pfam" id="PF01532">
    <property type="entry name" value="Glyco_hydro_47"/>
    <property type="match status" value="1"/>
</dbReference>
<evidence type="ECO:0000256" key="4">
    <source>
        <dbReference type="ARBA" id="ARBA00022801"/>
    </source>
</evidence>
<keyword evidence="6" id="KW-0326">Glycosidase</keyword>
<evidence type="ECO:0000256" key="5">
    <source>
        <dbReference type="ARBA" id="ARBA00023157"/>
    </source>
</evidence>
<evidence type="ECO:0000256" key="1">
    <source>
        <dbReference type="ARBA" id="ARBA00001913"/>
    </source>
</evidence>
<dbReference type="InterPro" id="IPR036026">
    <property type="entry name" value="Seven-hairpin_glycosidases"/>
</dbReference>
<dbReference type="InterPro" id="IPR012341">
    <property type="entry name" value="6hp_glycosidase-like_sf"/>
</dbReference>
<feature type="compositionally biased region" description="Low complexity" evidence="8">
    <location>
        <begin position="524"/>
        <end position="535"/>
    </location>
</feature>
<dbReference type="InterPro" id="IPR001382">
    <property type="entry name" value="Glyco_hydro_47"/>
</dbReference>
<keyword evidence="11" id="KW-1185">Reference proteome</keyword>
<protein>
    <recommendedName>
        <fullName evidence="6">alpha-1,2-Mannosidase</fullName>
        <ecNumber evidence="6">3.2.1.-</ecNumber>
    </recommendedName>
</protein>
<dbReference type="EMBL" id="JAZHXJ010000004">
    <property type="protein sequence ID" value="KAL1884134.1"/>
    <property type="molecule type" value="Genomic_DNA"/>
</dbReference>
<feature type="coiled-coil region" evidence="7">
    <location>
        <begin position="732"/>
        <end position="783"/>
    </location>
</feature>
<evidence type="ECO:0000313" key="10">
    <source>
        <dbReference type="EMBL" id="KAL1884134.1"/>
    </source>
</evidence>
<evidence type="ECO:0000256" key="8">
    <source>
        <dbReference type="SAM" id="MobiDB-lite"/>
    </source>
</evidence>
<dbReference type="Proteomes" id="UP001586593">
    <property type="component" value="Unassembled WGS sequence"/>
</dbReference>
<keyword evidence="9" id="KW-0732">Signal</keyword>
<keyword evidence="4 6" id="KW-0378">Hydrolase</keyword>
<proteinExistence type="inferred from homology"/>